<dbReference type="STRING" id="765440.A0A0C3F0F0"/>
<reference evidence="7" key="2">
    <citation type="submission" date="2015-01" db="EMBL/GenBank/DDBJ databases">
        <title>Evolutionary Origins and Diversification of the Mycorrhizal Mutualists.</title>
        <authorList>
            <consortium name="DOE Joint Genome Institute"/>
            <consortium name="Mycorrhizal Genomics Consortium"/>
            <person name="Kohler A."/>
            <person name="Kuo A."/>
            <person name="Nagy L.G."/>
            <person name="Floudas D."/>
            <person name="Copeland A."/>
            <person name="Barry K.W."/>
            <person name="Cichocki N."/>
            <person name="Veneault-Fourrey C."/>
            <person name="LaButti K."/>
            <person name="Lindquist E.A."/>
            <person name="Lipzen A."/>
            <person name="Lundell T."/>
            <person name="Morin E."/>
            <person name="Murat C."/>
            <person name="Riley R."/>
            <person name="Ohm R."/>
            <person name="Sun H."/>
            <person name="Tunlid A."/>
            <person name="Henrissat B."/>
            <person name="Grigoriev I.V."/>
            <person name="Hibbett D.S."/>
            <person name="Martin F."/>
        </authorList>
    </citation>
    <scope>NUCLEOTIDE SEQUENCE [LARGE SCALE GENOMIC DNA]</scope>
    <source>
        <strain evidence="7">F 1598</strain>
    </source>
</reference>
<dbReference type="InterPro" id="IPR016169">
    <property type="entry name" value="FAD-bd_PCMH_sub2"/>
</dbReference>
<dbReference type="PANTHER" id="PTHR42973:SF17">
    <property type="entry name" value="OXIDASE, PUTATIVE (AFU_ORTHOLOGUE AFUA_6G14340)-RELATED"/>
    <property type="match status" value="1"/>
</dbReference>
<dbReference type="InterPro" id="IPR012951">
    <property type="entry name" value="BBE"/>
</dbReference>
<gene>
    <name evidence="6" type="ORF">PILCRDRAFT_80998</name>
</gene>
<dbReference type="Pfam" id="PF08031">
    <property type="entry name" value="BBE"/>
    <property type="match status" value="1"/>
</dbReference>
<dbReference type="InterPro" id="IPR016166">
    <property type="entry name" value="FAD-bd_PCMH"/>
</dbReference>
<dbReference type="EMBL" id="KN833078">
    <property type="protein sequence ID" value="KIM73614.1"/>
    <property type="molecule type" value="Genomic_DNA"/>
</dbReference>
<dbReference type="PANTHER" id="PTHR42973">
    <property type="entry name" value="BINDING OXIDOREDUCTASE, PUTATIVE (AFU_ORTHOLOGUE AFUA_1G17690)-RELATED"/>
    <property type="match status" value="1"/>
</dbReference>
<dbReference type="Proteomes" id="UP000054166">
    <property type="component" value="Unassembled WGS sequence"/>
</dbReference>
<keyword evidence="2" id="KW-0285">Flavoprotein</keyword>
<accession>A0A0C3F0F0</accession>
<dbReference type="AlphaFoldDB" id="A0A0C3F0F0"/>
<keyword evidence="4" id="KW-0560">Oxidoreductase</keyword>
<evidence type="ECO:0000313" key="6">
    <source>
        <dbReference type="EMBL" id="KIM73614.1"/>
    </source>
</evidence>
<evidence type="ECO:0000256" key="4">
    <source>
        <dbReference type="ARBA" id="ARBA00023002"/>
    </source>
</evidence>
<evidence type="ECO:0000256" key="1">
    <source>
        <dbReference type="ARBA" id="ARBA00005466"/>
    </source>
</evidence>
<dbReference type="OrthoDB" id="407275at2759"/>
<evidence type="ECO:0000259" key="5">
    <source>
        <dbReference type="PROSITE" id="PS51387"/>
    </source>
</evidence>
<organism evidence="6 7">
    <name type="scientific">Piloderma croceum (strain F 1598)</name>
    <dbReference type="NCBI Taxonomy" id="765440"/>
    <lineage>
        <taxon>Eukaryota</taxon>
        <taxon>Fungi</taxon>
        <taxon>Dikarya</taxon>
        <taxon>Basidiomycota</taxon>
        <taxon>Agaricomycotina</taxon>
        <taxon>Agaricomycetes</taxon>
        <taxon>Agaricomycetidae</taxon>
        <taxon>Atheliales</taxon>
        <taxon>Atheliaceae</taxon>
        <taxon>Piloderma</taxon>
    </lineage>
</organism>
<dbReference type="InterPro" id="IPR050416">
    <property type="entry name" value="FAD-linked_Oxidoreductase"/>
</dbReference>
<keyword evidence="3" id="KW-0274">FAD</keyword>
<proteinExistence type="inferred from homology"/>
<evidence type="ECO:0000313" key="7">
    <source>
        <dbReference type="Proteomes" id="UP000054166"/>
    </source>
</evidence>
<protein>
    <submittedName>
        <fullName evidence="6">Glucooligosaccharide oxidase</fullName>
    </submittedName>
</protein>
<sequence length="511" mass="55691">MDCINQFSAKNPVKTETQTAFLEALQKTHIHGSIETEGHVNYVIHTTPWNLRCQPKPLALVYANTADDVAAVVKLAAQYGIPIQPRSGGHSYASYSLGGTSGSLVVDLAAMDKVVVDQKTWRATIGPGTRLKGVTDGLLKQGKRTIAHGVGLQVGMGGHATVGGQGPLARMYGLTIDHVVEMEVVLADGSIVRASATENSDLFWALRGAGASFGIVTSFTVITHPISTSVTHYSFQLTIGSPNDAATPAKLAAFFMKWQEFISSPVVLADRTFNSTIVIMNWAVLIQGTRFGTKAELEESEVMVLMNKHFENIDLKCRELDWVASGVAWETDVVYQVTGSLPIPMYMKSLSVRKDKLLTQEAITRWFEYLHKHAPGDTVWVILGDLEGGAISDVANDATAYAQRDSLFALTVYSIAKLPFPDDVLAFLNGMIDTVNNAMPDGNFGVYPGYVDPLIPKSEWPTRYWGANYPRLLKIKEKYDPNNVFANPQSVGNHLVSREGTMSAMHITPVA</sequence>
<name>A0A0C3F0F0_PILCF</name>
<dbReference type="Gene3D" id="3.40.462.20">
    <property type="match status" value="1"/>
</dbReference>
<evidence type="ECO:0000256" key="3">
    <source>
        <dbReference type="ARBA" id="ARBA00022827"/>
    </source>
</evidence>
<comment type="similarity">
    <text evidence="1">Belongs to the oxygen-dependent FAD-linked oxidoreductase family.</text>
</comment>
<dbReference type="InterPro" id="IPR006093">
    <property type="entry name" value="Oxy_OxRdtase_FAD_BS"/>
</dbReference>
<dbReference type="PROSITE" id="PS51387">
    <property type="entry name" value="FAD_PCMH"/>
    <property type="match status" value="1"/>
</dbReference>
<reference evidence="6 7" key="1">
    <citation type="submission" date="2014-04" db="EMBL/GenBank/DDBJ databases">
        <authorList>
            <consortium name="DOE Joint Genome Institute"/>
            <person name="Kuo A."/>
            <person name="Tarkka M."/>
            <person name="Buscot F."/>
            <person name="Kohler A."/>
            <person name="Nagy L.G."/>
            <person name="Floudas D."/>
            <person name="Copeland A."/>
            <person name="Barry K.W."/>
            <person name="Cichocki N."/>
            <person name="Veneault-Fourrey C."/>
            <person name="LaButti K."/>
            <person name="Lindquist E.A."/>
            <person name="Lipzen A."/>
            <person name="Lundell T."/>
            <person name="Morin E."/>
            <person name="Murat C."/>
            <person name="Sun H."/>
            <person name="Tunlid A."/>
            <person name="Henrissat B."/>
            <person name="Grigoriev I.V."/>
            <person name="Hibbett D.S."/>
            <person name="Martin F."/>
            <person name="Nordberg H.P."/>
            <person name="Cantor M.N."/>
            <person name="Hua S.X."/>
        </authorList>
    </citation>
    <scope>NUCLEOTIDE SEQUENCE [LARGE SCALE GENOMIC DNA]</scope>
    <source>
        <strain evidence="6 7">F 1598</strain>
    </source>
</reference>
<dbReference type="SUPFAM" id="SSF56176">
    <property type="entry name" value="FAD-binding/transporter-associated domain-like"/>
    <property type="match status" value="1"/>
</dbReference>
<dbReference type="GO" id="GO:0071949">
    <property type="term" value="F:FAD binding"/>
    <property type="evidence" value="ECO:0007669"/>
    <property type="project" value="InterPro"/>
</dbReference>
<dbReference type="Gene3D" id="3.30.465.10">
    <property type="match status" value="1"/>
</dbReference>
<dbReference type="Pfam" id="PF01565">
    <property type="entry name" value="FAD_binding_4"/>
    <property type="match status" value="1"/>
</dbReference>
<dbReference type="HOGENOM" id="CLU_018354_10_1_1"/>
<dbReference type="PROSITE" id="PS00862">
    <property type="entry name" value="OX2_COVAL_FAD"/>
    <property type="match status" value="1"/>
</dbReference>
<dbReference type="InterPro" id="IPR036318">
    <property type="entry name" value="FAD-bd_PCMH-like_sf"/>
</dbReference>
<dbReference type="InParanoid" id="A0A0C3F0F0"/>
<dbReference type="InterPro" id="IPR006094">
    <property type="entry name" value="Oxid_FAD_bind_N"/>
</dbReference>
<keyword evidence="7" id="KW-1185">Reference proteome</keyword>
<dbReference type="GO" id="GO:0016491">
    <property type="term" value="F:oxidoreductase activity"/>
    <property type="evidence" value="ECO:0007669"/>
    <property type="project" value="UniProtKB-KW"/>
</dbReference>
<evidence type="ECO:0000256" key="2">
    <source>
        <dbReference type="ARBA" id="ARBA00022630"/>
    </source>
</evidence>
<feature type="domain" description="FAD-binding PCMH-type" evidence="5">
    <location>
        <begin position="53"/>
        <end position="226"/>
    </location>
</feature>